<comment type="caution">
    <text evidence="1">The sequence shown here is derived from an EMBL/GenBank/DDBJ whole genome shotgun (WGS) entry which is preliminary data.</text>
</comment>
<evidence type="ECO:0000313" key="1">
    <source>
        <dbReference type="EMBL" id="KAF4039374.1"/>
    </source>
</evidence>
<dbReference type="AlphaFoldDB" id="A0A833TA99"/>
<proteinExistence type="predicted"/>
<keyword evidence="2" id="KW-1185">Reference proteome</keyword>
<organism evidence="1 2">
    <name type="scientific">Phytophthora infestans</name>
    <name type="common">Potato late blight agent</name>
    <name type="synonym">Botrytis infestans</name>
    <dbReference type="NCBI Taxonomy" id="4787"/>
    <lineage>
        <taxon>Eukaryota</taxon>
        <taxon>Sar</taxon>
        <taxon>Stramenopiles</taxon>
        <taxon>Oomycota</taxon>
        <taxon>Peronosporomycetes</taxon>
        <taxon>Peronosporales</taxon>
        <taxon>Peronosporaceae</taxon>
        <taxon>Phytophthora</taxon>
    </lineage>
</organism>
<protein>
    <submittedName>
        <fullName evidence="1">Uncharacterized protein</fullName>
    </submittedName>
</protein>
<sequence length="94" mass="10423">MRTPFSVAWQAPLSQTNGLPAAMIANELGGDTDGCDEQSMVYKAVSSKRYLERNHVEKIGNLCIVFADDAFQILTPTAPLDEEDDEQEWTDDNS</sequence>
<gene>
    <name evidence="1" type="ORF">GN244_ATG08508</name>
</gene>
<name>A0A833TA99_PHYIN</name>
<evidence type="ECO:0000313" key="2">
    <source>
        <dbReference type="Proteomes" id="UP000602510"/>
    </source>
</evidence>
<dbReference type="Proteomes" id="UP000602510">
    <property type="component" value="Unassembled WGS sequence"/>
</dbReference>
<accession>A0A833TA99</accession>
<reference evidence="1" key="1">
    <citation type="submission" date="2020-04" db="EMBL/GenBank/DDBJ databases">
        <title>Hybrid Assembly of Korean Phytophthora infestans isolates.</title>
        <authorList>
            <person name="Prokchorchik M."/>
            <person name="Lee Y."/>
            <person name="Seo J."/>
            <person name="Cho J.-H."/>
            <person name="Park Y.-E."/>
            <person name="Jang D.-C."/>
            <person name="Im J.-S."/>
            <person name="Choi J.-G."/>
            <person name="Park H.-J."/>
            <person name="Lee G.-B."/>
            <person name="Lee Y.-G."/>
            <person name="Hong S.-Y."/>
            <person name="Cho K."/>
            <person name="Sohn K.H."/>
        </authorList>
    </citation>
    <scope>NUCLEOTIDE SEQUENCE</scope>
    <source>
        <strain evidence="1">KR_1_A1</strain>
    </source>
</reference>
<dbReference type="EMBL" id="WSZM01000176">
    <property type="protein sequence ID" value="KAF4039374.1"/>
    <property type="molecule type" value="Genomic_DNA"/>
</dbReference>